<organism evidence="1 2">
    <name type="scientific">Nannochloropsis gaditana</name>
    <dbReference type="NCBI Taxonomy" id="72520"/>
    <lineage>
        <taxon>Eukaryota</taxon>
        <taxon>Sar</taxon>
        <taxon>Stramenopiles</taxon>
        <taxon>Ochrophyta</taxon>
        <taxon>Eustigmatophyceae</taxon>
        <taxon>Eustigmatales</taxon>
        <taxon>Monodopsidaceae</taxon>
        <taxon>Nannochloropsis</taxon>
    </lineage>
</organism>
<proteinExistence type="predicted"/>
<accession>W7TZ49</accession>
<name>W7TZ49_9STRA</name>
<sequence length="96" mass="10839">MHLHTERLRRWQEQLCVVQLSGCSLTFRLGNVKKGVGLANISTIDFRALCWHLNSPLSIHVTAPGRRFVLHPQACAQWNKVVLVLLSVSVDVRKLA</sequence>
<dbReference type="EMBL" id="AZIL01000274">
    <property type="protein sequence ID" value="EWM28773.1"/>
    <property type="molecule type" value="Genomic_DNA"/>
</dbReference>
<dbReference type="AlphaFoldDB" id="W7TZ49"/>
<evidence type="ECO:0000313" key="2">
    <source>
        <dbReference type="Proteomes" id="UP000019335"/>
    </source>
</evidence>
<dbReference type="Proteomes" id="UP000019335">
    <property type="component" value="Chromosome 4"/>
</dbReference>
<gene>
    <name evidence="1" type="ORF">Naga_100002g29</name>
</gene>
<comment type="caution">
    <text evidence="1">The sequence shown here is derived from an EMBL/GenBank/DDBJ whole genome shotgun (WGS) entry which is preliminary data.</text>
</comment>
<keyword evidence="2" id="KW-1185">Reference proteome</keyword>
<evidence type="ECO:0000313" key="1">
    <source>
        <dbReference type="EMBL" id="EWM28773.1"/>
    </source>
</evidence>
<reference evidence="1 2" key="1">
    <citation type="journal article" date="2014" name="Mol. Plant">
        <title>Chromosome Scale Genome Assembly and Transcriptome Profiling of Nannochloropsis gaditana in Nitrogen Depletion.</title>
        <authorList>
            <person name="Corteggiani Carpinelli E."/>
            <person name="Telatin A."/>
            <person name="Vitulo N."/>
            <person name="Forcato C."/>
            <person name="D'Angelo M."/>
            <person name="Schiavon R."/>
            <person name="Vezzi A."/>
            <person name="Giacometti G.M."/>
            <person name="Morosinotto T."/>
            <person name="Valle G."/>
        </authorList>
    </citation>
    <scope>NUCLEOTIDE SEQUENCE [LARGE SCALE GENOMIC DNA]</scope>
    <source>
        <strain evidence="1 2">B-31</strain>
    </source>
</reference>
<protein>
    <submittedName>
        <fullName evidence="1">Uncharacterized protein</fullName>
    </submittedName>
</protein>